<protein>
    <recommendedName>
        <fullName evidence="3">SHOCT domain-containing protein</fullName>
    </recommendedName>
</protein>
<name>A0A1G2BSQ6_9BACT</name>
<reference evidence="1 2" key="1">
    <citation type="journal article" date="2016" name="Nat. Commun.">
        <title>Thousands of microbial genomes shed light on interconnected biogeochemical processes in an aquifer system.</title>
        <authorList>
            <person name="Anantharaman K."/>
            <person name="Brown C.T."/>
            <person name="Hug L.A."/>
            <person name="Sharon I."/>
            <person name="Castelle C.J."/>
            <person name="Probst A.J."/>
            <person name="Thomas B.C."/>
            <person name="Singh A."/>
            <person name="Wilkins M.J."/>
            <person name="Karaoz U."/>
            <person name="Brodie E.L."/>
            <person name="Williams K.H."/>
            <person name="Hubbard S.S."/>
            <person name="Banfield J.F."/>
        </authorList>
    </citation>
    <scope>NUCLEOTIDE SEQUENCE [LARGE SCALE GENOMIC DNA]</scope>
</reference>
<accession>A0A1G2BSQ6</accession>
<dbReference type="InterPro" id="IPR024485">
    <property type="entry name" value="DUF2680"/>
</dbReference>
<gene>
    <name evidence="1" type="ORF">A3B31_01385</name>
</gene>
<dbReference type="Pfam" id="PF10925">
    <property type="entry name" value="DUF2680"/>
    <property type="match status" value="2"/>
</dbReference>
<comment type="caution">
    <text evidence="1">The sequence shown here is derived from an EMBL/GenBank/DDBJ whole genome shotgun (WGS) entry which is preliminary data.</text>
</comment>
<evidence type="ECO:0000313" key="2">
    <source>
        <dbReference type="Proteomes" id="UP000177349"/>
    </source>
</evidence>
<evidence type="ECO:0000313" key="1">
    <source>
        <dbReference type="EMBL" id="OGY91916.1"/>
    </source>
</evidence>
<dbReference type="EMBL" id="MHKN01000029">
    <property type="protein sequence ID" value="OGY91916.1"/>
    <property type="molecule type" value="Genomic_DNA"/>
</dbReference>
<dbReference type="AlphaFoldDB" id="A0A1G2BSQ6"/>
<proteinExistence type="predicted"/>
<dbReference type="Proteomes" id="UP000177349">
    <property type="component" value="Unassembled WGS sequence"/>
</dbReference>
<sequence>MSTRNISAFALIIGAAVVIGGMGLASAHGMGGMWRGGPFFEQKTGMLSDILGISAEELQDSRENGQSLPELLEKKGVTLEQFHEKVTAAEQERLSQLVSDGTITQQQADARIEHMQKMHERMESGETFDKPFGPMGLLSEQFGITADEFKAARENGTSLHDMLAAKGSTDEQFHAAMMTTEKERLQQLVQEGAITQEQADERIQRMEEMHQKIESGEISPEPFGMWHHGHRWLQP</sequence>
<organism evidence="1 2">
    <name type="scientific">Candidatus Komeilibacteria bacterium RIFCSPLOWO2_01_FULL_53_11</name>
    <dbReference type="NCBI Taxonomy" id="1798552"/>
    <lineage>
        <taxon>Bacteria</taxon>
        <taxon>Candidatus Komeiliibacteriota</taxon>
    </lineage>
</organism>
<evidence type="ECO:0008006" key="3">
    <source>
        <dbReference type="Google" id="ProtNLM"/>
    </source>
</evidence>